<keyword evidence="3" id="KW-1185">Reference proteome</keyword>
<dbReference type="Proteomes" id="UP000585474">
    <property type="component" value="Unassembled WGS sequence"/>
</dbReference>
<accession>A0A7J0F3A9</accession>
<name>A0A7J0F3A9_9ERIC</name>
<dbReference type="AlphaFoldDB" id="A0A7J0F3A9"/>
<sequence length="103" mass="10871">MPKMSRLEVGGRAEDFKGAKRYSGRRNEKGIERGGAVVTEKWGRRGKEVGVVVAEYVGGGVKCDRGRGNDNGCWGEGEVVAGREKGSTAVTEREEGGGGGERG</sequence>
<evidence type="ECO:0000256" key="1">
    <source>
        <dbReference type="SAM" id="MobiDB-lite"/>
    </source>
</evidence>
<comment type="caution">
    <text evidence="2">The sequence shown here is derived from an EMBL/GenBank/DDBJ whole genome shotgun (WGS) entry which is preliminary data.</text>
</comment>
<proteinExistence type="predicted"/>
<protein>
    <submittedName>
        <fullName evidence="2">Uncharacterized protein</fullName>
    </submittedName>
</protein>
<evidence type="ECO:0000313" key="3">
    <source>
        <dbReference type="Proteomes" id="UP000585474"/>
    </source>
</evidence>
<reference evidence="2 3" key="1">
    <citation type="submission" date="2019-07" db="EMBL/GenBank/DDBJ databases">
        <title>De Novo Assembly of kiwifruit Actinidia rufa.</title>
        <authorList>
            <person name="Sugita-Konishi S."/>
            <person name="Sato K."/>
            <person name="Mori E."/>
            <person name="Abe Y."/>
            <person name="Kisaki G."/>
            <person name="Hamano K."/>
            <person name="Suezawa K."/>
            <person name="Otani M."/>
            <person name="Fukuda T."/>
            <person name="Manabe T."/>
            <person name="Gomi K."/>
            <person name="Tabuchi M."/>
            <person name="Akimitsu K."/>
            <person name="Kataoka I."/>
        </authorList>
    </citation>
    <scope>NUCLEOTIDE SEQUENCE [LARGE SCALE GENOMIC DNA]</scope>
    <source>
        <strain evidence="3">cv. Fuchu</strain>
    </source>
</reference>
<gene>
    <name evidence="2" type="ORF">Acr_08g0012920</name>
</gene>
<dbReference type="EMBL" id="BJWL01000008">
    <property type="protein sequence ID" value="GFY92896.1"/>
    <property type="molecule type" value="Genomic_DNA"/>
</dbReference>
<evidence type="ECO:0000313" key="2">
    <source>
        <dbReference type="EMBL" id="GFY92896.1"/>
    </source>
</evidence>
<organism evidence="2 3">
    <name type="scientific">Actinidia rufa</name>
    <dbReference type="NCBI Taxonomy" id="165716"/>
    <lineage>
        <taxon>Eukaryota</taxon>
        <taxon>Viridiplantae</taxon>
        <taxon>Streptophyta</taxon>
        <taxon>Embryophyta</taxon>
        <taxon>Tracheophyta</taxon>
        <taxon>Spermatophyta</taxon>
        <taxon>Magnoliopsida</taxon>
        <taxon>eudicotyledons</taxon>
        <taxon>Gunneridae</taxon>
        <taxon>Pentapetalae</taxon>
        <taxon>asterids</taxon>
        <taxon>Ericales</taxon>
        <taxon>Actinidiaceae</taxon>
        <taxon>Actinidia</taxon>
    </lineage>
</organism>
<feature type="region of interest" description="Disordered" evidence="1">
    <location>
        <begin position="83"/>
        <end position="103"/>
    </location>
</feature>